<dbReference type="GO" id="GO:0006355">
    <property type="term" value="P:regulation of DNA-templated transcription"/>
    <property type="evidence" value="ECO:0007669"/>
    <property type="project" value="InterPro"/>
</dbReference>
<proteinExistence type="predicted"/>
<dbReference type="SUPFAM" id="SSF46894">
    <property type="entry name" value="C-terminal effector domain of the bipartite response regulators"/>
    <property type="match status" value="1"/>
</dbReference>
<accession>A0A8D9PDT6</accession>
<protein>
    <submittedName>
        <fullName evidence="1">Transcriptional regulatory protein</fullName>
    </submittedName>
</protein>
<dbReference type="InterPro" id="IPR016032">
    <property type="entry name" value="Sig_transdc_resp-reg_C-effctor"/>
</dbReference>
<name>A0A8D9PDT6_9CAUD</name>
<dbReference type="GO" id="GO:0003677">
    <property type="term" value="F:DNA binding"/>
    <property type="evidence" value="ECO:0007669"/>
    <property type="project" value="InterPro"/>
</dbReference>
<dbReference type="EMBL" id="BK014724">
    <property type="protein sequence ID" value="DAD55427.1"/>
    <property type="molecule type" value="Genomic_DNA"/>
</dbReference>
<organism evidence="1">
    <name type="scientific">Siphoviridae sp. ctoNj20</name>
    <dbReference type="NCBI Taxonomy" id="2826085"/>
    <lineage>
        <taxon>Viruses</taxon>
        <taxon>Duplodnaviria</taxon>
        <taxon>Heunggongvirae</taxon>
        <taxon>Uroviricota</taxon>
        <taxon>Caudoviricetes</taxon>
    </lineage>
</organism>
<evidence type="ECO:0000313" key="1">
    <source>
        <dbReference type="EMBL" id="DAD55427.1"/>
    </source>
</evidence>
<sequence length="85" mass="10160">MEELKEKLSVKGSKCNLQFSTKEREYFEREAGFTDEEIEIFRMRSRGFSVIKIAHEMGELHEHYYSVSTIEGRIRSIKQKMLRIL</sequence>
<reference evidence="1" key="1">
    <citation type="journal article" date="2021" name="Proc. Natl. Acad. Sci. U.S.A.">
        <title>A Catalog of Tens of Thousands of Viruses from Human Metagenomes Reveals Hidden Associations with Chronic Diseases.</title>
        <authorList>
            <person name="Tisza M.J."/>
            <person name="Buck C.B."/>
        </authorList>
    </citation>
    <scope>NUCLEOTIDE SEQUENCE</scope>
    <source>
        <strain evidence="1">CtoNj20</strain>
    </source>
</reference>